<evidence type="ECO:0000256" key="1">
    <source>
        <dbReference type="SAM" id="SignalP"/>
    </source>
</evidence>
<feature type="signal peptide" evidence="1">
    <location>
        <begin position="1"/>
        <end position="19"/>
    </location>
</feature>
<keyword evidence="1" id="KW-0732">Signal</keyword>
<sequence>MKFTTFLGGLALYALEAQATPFGLPAKPTYCCVHLVNFWHLDLDVHSYISRSGPVQFWKVNSKCTVIISTDQHCDGDNWHFTPVGCDEFEPGYWAVTDWSVCKGKP</sequence>
<evidence type="ECO:0000313" key="2">
    <source>
        <dbReference type="EMBL" id="KAG5929680.1"/>
    </source>
</evidence>
<proteinExistence type="predicted"/>
<name>A0A8K0JCB9_9HYPO</name>
<dbReference type="OrthoDB" id="10608610at2759"/>
<organism evidence="2 3">
    <name type="scientific">Claviceps africana</name>
    <dbReference type="NCBI Taxonomy" id="83212"/>
    <lineage>
        <taxon>Eukaryota</taxon>
        <taxon>Fungi</taxon>
        <taxon>Dikarya</taxon>
        <taxon>Ascomycota</taxon>
        <taxon>Pezizomycotina</taxon>
        <taxon>Sordariomycetes</taxon>
        <taxon>Hypocreomycetidae</taxon>
        <taxon>Hypocreales</taxon>
        <taxon>Clavicipitaceae</taxon>
        <taxon>Claviceps</taxon>
    </lineage>
</organism>
<protein>
    <submittedName>
        <fullName evidence="2">Uncharacterized protein</fullName>
    </submittedName>
</protein>
<comment type="caution">
    <text evidence="2">The sequence shown here is derived from an EMBL/GenBank/DDBJ whole genome shotgun (WGS) entry which is preliminary data.</text>
</comment>
<reference evidence="2" key="1">
    <citation type="journal article" date="2020" name="bioRxiv">
        <title>Whole genome comparisons of ergot fungi reveals the divergence and evolution of species within the genus Claviceps are the result of varying mechanisms driving genome evolution and host range expansion.</title>
        <authorList>
            <person name="Wyka S.A."/>
            <person name="Mondo S.J."/>
            <person name="Liu M."/>
            <person name="Dettman J."/>
            <person name="Nalam V."/>
            <person name="Broders K.D."/>
        </authorList>
    </citation>
    <scope>NUCLEOTIDE SEQUENCE</scope>
    <source>
        <strain evidence="2">CCC 489</strain>
    </source>
</reference>
<dbReference type="Proteomes" id="UP000811619">
    <property type="component" value="Unassembled WGS sequence"/>
</dbReference>
<evidence type="ECO:0000313" key="3">
    <source>
        <dbReference type="Proteomes" id="UP000811619"/>
    </source>
</evidence>
<dbReference type="AlphaFoldDB" id="A0A8K0JCB9"/>
<dbReference type="EMBL" id="SRPY01000047">
    <property type="protein sequence ID" value="KAG5929680.1"/>
    <property type="molecule type" value="Genomic_DNA"/>
</dbReference>
<accession>A0A8K0JCB9</accession>
<gene>
    <name evidence="2" type="ORF">E4U42_005112</name>
</gene>
<feature type="chain" id="PRO_5035437184" evidence="1">
    <location>
        <begin position="20"/>
        <end position="106"/>
    </location>
</feature>
<keyword evidence="3" id="KW-1185">Reference proteome</keyword>